<dbReference type="EMBL" id="FMWP01000018">
    <property type="protein sequence ID" value="SCZ92449.1"/>
    <property type="molecule type" value="Genomic_DNA"/>
</dbReference>
<gene>
    <name evidence="1" type="ORF">BZ3500_MVSOF-1268-A1-R1_CHR5-2G07867</name>
    <name evidence="2" type="ORF">BZ3500_MVSOF-1268-A1-R1_CHR5-2G07871</name>
</gene>
<organism evidence="1 3">
    <name type="scientific">Microbotryum saponariae</name>
    <dbReference type="NCBI Taxonomy" id="289078"/>
    <lineage>
        <taxon>Eukaryota</taxon>
        <taxon>Fungi</taxon>
        <taxon>Dikarya</taxon>
        <taxon>Basidiomycota</taxon>
        <taxon>Pucciniomycotina</taxon>
        <taxon>Microbotryomycetes</taxon>
        <taxon>Microbotryales</taxon>
        <taxon>Microbotryaceae</taxon>
        <taxon>Microbotryum</taxon>
    </lineage>
</organism>
<evidence type="ECO:0000313" key="2">
    <source>
        <dbReference type="EMBL" id="SCZ92453.1"/>
    </source>
</evidence>
<protein>
    <submittedName>
        <fullName evidence="1">BZ3500_MvSof-1268-A1-R1_Chr5-2g07867 protein</fullName>
    </submittedName>
    <submittedName>
        <fullName evidence="2">BZ3500_MvSof-1268-A1-R1_Chr5-2g07871 protein</fullName>
    </submittedName>
</protein>
<dbReference type="AlphaFoldDB" id="A0A2X0KGR8"/>
<reference evidence="1" key="1">
    <citation type="submission" date="2016-10" db="EMBL/GenBank/DDBJ databases">
        <authorList>
            <person name="Cai Z."/>
        </authorList>
    </citation>
    <scope>NUCLEOTIDE SEQUENCE [LARGE SCALE GENOMIC DNA]</scope>
</reference>
<dbReference type="EMBL" id="FMWP01000018">
    <property type="protein sequence ID" value="SCZ92453.1"/>
    <property type="molecule type" value="Genomic_DNA"/>
</dbReference>
<name>A0A2X0KGR8_9BASI</name>
<evidence type="ECO:0000313" key="3">
    <source>
        <dbReference type="Proteomes" id="UP000249723"/>
    </source>
</evidence>
<accession>A0A2X0KGR8</accession>
<evidence type="ECO:0000313" key="1">
    <source>
        <dbReference type="EMBL" id="SCZ92449.1"/>
    </source>
</evidence>
<proteinExistence type="predicted"/>
<reference evidence="3" key="2">
    <citation type="submission" date="2016-10" db="EMBL/GenBank/DDBJ databases">
        <authorList>
            <person name="Jeantristanb JTB J.-T."/>
            <person name="Ricardo R."/>
        </authorList>
    </citation>
    <scope>NUCLEOTIDE SEQUENCE [LARGE SCALE GENOMIC DNA]</scope>
</reference>
<keyword evidence="3" id="KW-1185">Reference proteome</keyword>
<dbReference type="Proteomes" id="UP000249723">
    <property type="component" value="Unassembled WGS sequence"/>
</dbReference>
<sequence length="229" mass="24382">MMANEPVLTCHLPAVLIWWSKMGKKMGVAHDVATCTIDLTAETAASRTDVTLSANVSLTICCISFSKKKGSTALPTPCSTRIDKSSHAPSRATAFFLSLSPFSIASARPNRTNACGPSILTRSTSSVAAFSRAARSGEDRTVWMSTWTSSPVATWWPSALTAAASILIGVETAGDSFLDMTAVGIRVGGSVRLGRWLPRLRDPGSGDEIELKSSVPQRVSGRRVVRVRV</sequence>